<protein>
    <submittedName>
        <fullName evidence="1">Uncharacterized protein</fullName>
    </submittedName>
</protein>
<sequence length="89" mass="10681">MKFTPNELLFWFFKNKTKINLDNPADLDTYLQQVLTHGKTNDIKQLLKRVKPLKFQEAFERTKKFLPLEVKMFWEDFIGNNYSAAKRNP</sequence>
<reference evidence="1 2" key="1">
    <citation type="journal article" date="2016" name="Nat. Commun.">
        <title>Thousands of microbial genomes shed light on interconnected biogeochemical processes in an aquifer system.</title>
        <authorList>
            <person name="Anantharaman K."/>
            <person name="Brown C.T."/>
            <person name="Hug L.A."/>
            <person name="Sharon I."/>
            <person name="Castelle C.J."/>
            <person name="Probst A.J."/>
            <person name="Thomas B.C."/>
            <person name="Singh A."/>
            <person name="Wilkins M.J."/>
            <person name="Karaoz U."/>
            <person name="Brodie E.L."/>
            <person name="Williams K.H."/>
            <person name="Hubbard S.S."/>
            <person name="Banfield J.F."/>
        </authorList>
    </citation>
    <scope>NUCLEOTIDE SEQUENCE [LARGE SCALE GENOMIC DNA]</scope>
</reference>
<dbReference type="AlphaFoldDB" id="A0A1F4R4S8"/>
<organism evidence="1 2">
    <name type="scientific">candidate division WOR-1 bacterium RIFCSPLOWO2_02_FULL_46_20</name>
    <dbReference type="NCBI Taxonomy" id="1802567"/>
    <lineage>
        <taxon>Bacteria</taxon>
        <taxon>Bacillati</taxon>
        <taxon>Saganbacteria</taxon>
    </lineage>
</organism>
<proteinExistence type="predicted"/>
<dbReference type="Proteomes" id="UP000176938">
    <property type="component" value="Unassembled WGS sequence"/>
</dbReference>
<name>A0A1F4R4S8_UNCSA</name>
<dbReference type="EMBL" id="METP01000059">
    <property type="protein sequence ID" value="OGC03187.1"/>
    <property type="molecule type" value="Genomic_DNA"/>
</dbReference>
<gene>
    <name evidence="1" type="ORF">A3H38_00240</name>
</gene>
<evidence type="ECO:0000313" key="2">
    <source>
        <dbReference type="Proteomes" id="UP000176938"/>
    </source>
</evidence>
<comment type="caution">
    <text evidence="1">The sequence shown here is derived from an EMBL/GenBank/DDBJ whole genome shotgun (WGS) entry which is preliminary data.</text>
</comment>
<accession>A0A1F4R4S8</accession>
<evidence type="ECO:0000313" key="1">
    <source>
        <dbReference type="EMBL" id="OGC03187.1"/>
    </source>
</evidence>